<sequence>MDGFSANAQTVHDNVPPDATSYPAQIGGETGNNKNLTGGPSIVAPKMINPYAAVHSLQKGSDEDDVKTRGLTSDAQMVSHNSIPSAATDHYLQKISNKDDKKHELSAYVNTVAHGSVSADIQTIAHTSVPPAATVYSRYKGIKEDEDRNRGLSADAQTVANDSVLPGETGHHVEISGKAVDNSESVITEGASKASFEMVNSSQNISNEDDDKTLGLFADAPAAALDSISLATTVHSSQNISDEDDDKKRGLSADAQTVALGSIPPDATGHDGEMGVATVEERKIVLNEGASKATFDIVHSLQIGSKKDDNKTDGLSANAQTVVIDNVSPAAIDKAFNIEIPIPSGETGNNKNLTGGPSIVAPKIIDPYTAVHSLQKGSDEDDDKTSGLSVDAQTVAHDSAPPVVIVHSLQKVSNEDDDKKHGLSAYANAVAHGSVSADTQTIAHTSVPPAITGHGVDERKYVLTGGPSMATLNMGDSYVAVHSLQQGSDEDDDKKRSLSANTQVVAHVSAPPKAIGNEYSVDGMK</sequence>
<proteinExistence type="predicted"/>
<name>A0AAE0STI6_9BIVA</name>
<protein>
    <submittedName>
        <fullName evidence="2">Uncharacterized protein</fullName>
    </submittedName>
</protein>
<feature type="non-terminal residue" evidence="2">
    <location>
        <position position="1"/>
    </location>
</feature>
<organism evidence="2 3">
    <name type="scientific">Potamilus streckersoni</name>
    <dbReference type="NCBI Taxonomy" id="2493646"/>
    <lineage>
        <taxon>Eukaryota</taxon>
        <taxon>Metazoa</taxon>
        <taxon>Spiralia</taxon>
        <taxon>Lophotrochozoa</taxon>
        <taxon>Mollusca</taxon>
        <taxon>Bivalvia</taxon>
        <taxon>Autobranchia</taxon>
        <taxon>Heteroconchia</taxon>
        <taxon>Palaeoheterodonta</taxon>
        <taxon>Unionida</taxon>
        <taxon>Unionoidea</taxon>
        <taxon>Unionidae</taxon>
        <taxon>Ambleminae</taxon>
        <taxon>Lampsilini</taxon>
        <taxon>Potamilus</taxon>
    </lineage>
</organism>
<keyword evidence="3" id="KW-1185">Reference proteome</keyword>
<comment type="caution">
    <text evidence="2">The sequence shown here is derived from an EMBL/GenBank/DDBJ whole genome shotgun (WGS) entry which is preliminary data.</text>
</comment>
<evidence type="ECO:0000313" key="2">
    <source>
        <dbReference type="EMBL" id="KAK3597804.1"/>
    </source>
</evidence>
<dbReference type="EMBL" id="JAEAOA010001763">
    <property type="protein sequence ID" value="KAK3597804.1"/>
    <property type="molecule type" value="Genomic_DNA"/>
</dbReference>
<dbReference type="Proteomes" id="UP001195483">
    <property type="component" value="Unassembled WGS sequence"/>
</dbReference>
<reference evidence="2" key="2">
    <citation type="journal article" date="2021" name="Genome Biol. Evol.">
        <title>Developing a high-quality reference genome for a parasitic bivalve with doubly uniparental inheritance (Bivalvia: Unionida).</title>
        <authorList>
            <person name="Smith C.H."/>
        </authorList>
    </citation>
    <scope>NUCLEOTIDE SEQUENCE</scope>
    <source>
        <strain evidence="2">CHS0354</strain>
        <tissue evidence="2">Mantle</tissue>
    </source>
</reference>
<evidence type="ECO:0000256" key="1">
    <source>
        <dbReference type="SAM" id="MobiDB-lite"/>
    </source>
</evidence>
<accession>A0AAE0STI6</accession>
<feature type="compositionally biased region" description="Polar residues" evidence="1">
    <location>
        <begin position="1"/>
        <end position="12"/>
    </location>
</feature>
<feature type="region of interest" description="Disordered" evidence="1">
    <location>
        <begin position="1"/>
        <end position="42"/>
    </location>
</feature>
<evidence type="ECO:0000313" key="3">
    <source>
        <dbReference type="Proteomes" id="UP001195483"/>
    </source>
</evidence>
<gene>
    <name evidence="2" type="ORF">CHS0354_029358</name>
</gene>
<reference evidence="2" key="1">
    <citation type="journal article" date="2021" name="Genome Biol. Evol.">
        <title>A High-Quality Reference Genome for a Parasitic Bivalve with Doubly Uniparental Inheritance (Bivalvia: Unionida).</title>
        <authorList>
            <person name="Smith C.H."/>
        </authorList>
    </citation>
    <scope>NUCLEOTIDE SEQUENCE</scope>
    <source>
        <strain evidence="2">CHS0354</strain>
    </source>
</reference>
<dbReference type="AlphaFoldDB" id="A0AAE0STI6"/>
<reference evidence="2" key="3">
    <citation type="submission" date="2023-05" db="EMBL/GenBank/DDBJ databases">
        <authorList>
            <person name="Smith C.H."/>
        </authorList>
    </citation>
    <scope>NUCLEOTIDE SEQUENCE</scope>
    <source>
        <strain evidence="2">CHS0354</strain>
        <tissue evidence="2">Mantle</tissue>
    </source>
</reference>